<dbReference type="GO" id="GO:0005634">
    <property type="term" value="C:nucleus"/>
    <property type="evidence" value="ECO:0007669"/>
    <property type="project" value="UniProtKB-SubCell"/>
</dbReference>
<sequence length="398" mass="45350">MESIGVMSEGELMNSFCGFFSNNEEAEFMLQLLGNFTYTSEQQPQQQHHDEYPSLGNMSTPLSTANYYPDHHHEDVDSNDNNGMMMRMPDNSYFCADIAYPHYENMSQVGNYSYNGNGGDHVYMQNNSCHDDHENYYVSDANAPILMSNNLSMDYVMVEDQEHVHGLTTNNFFPGHVMEETNNTCLNEEMSNESLRDSSPEAVNLHDQRFEAKTKSEIEEPAISTVEDKCNVTLIGNRKKRTRVPKDNQKNKRNVKSKKSKKQSPSSNDEEERQTTSSSCSSEEDSNDSQEEPKESCVINMNGKARASRGSATDPQSLYARKRRERINERLRVLQNIVPNGTKVDISTMLEEAVDYVKFLQLQIKLLSSDDLWMYAPIAYNGMNIGALDHINKISQKQ</sequence>
<dbReference type="PANTHER" id="PTHR16223">
    <property type="entry name" value="TRANSCRIPTION FACTOR BHLH83-RELATED"/>
    <property type="match status" value="1"/>
</dbReference>
<dbReference type="GO" id="GO:0046983">
    <property type="term" value="F:protein dimerization activity"/>
    <property type="evidence" value="ECO:0007669"/>
    <property type="project" value="InterPro"/>
</dbReference>
<dbReference type="InterPro" id="IPR036638">
    <property type="entry name" value="HLH_DNA-bd_sf"/>
</dbReference>
<organism evidence="8 9">
    <name type="scientific">Papaver nudicaule</name>
    <name type="common">Iceland poppy</name>
    <dbReference type="NCBI Taxonomy" id="74823"/>
    <lineage>
        <taxon>Eukaryota</taxon>
        <taxon>Viridiplantae</taxon>
        <taxon>Streptophyta</taxon>
        <taxon>Embryophyta</taxon>
        <taxon>Tracheophyta</taxon>
        <taxon>Spermatophyta</taxon>
        <taxon>Magnoliopsida</taxon>
        <taxon>Ranunculales</taxon>
        <taxon>Papaveraceae</taxon>
        <taxon>Papaveroideae</taxon>
        <taxon>Papaver</taxon>
    </lineage>
</organism>
<comment type="caution">
    <text evidence="8">The sequence shown here is derived from an EMBL/GenBank/DDBJ whole genome shotgun (WGS) entry which is preliminary data.</text>
</comment>
<dbReference type="PANTHER" id="PTHR16223:SF274">
    <property type="entry name" value="TRANSCRIPTION FACTOR BHLH84"/>
    <property type="match status" value="1"/>
</dbReference>
<proteinExistence type="predicted"/>
<dbReference type="InterPro" id="IPR045843">
    <property type="entry name" value="IND-like"/>
</dbReference>
<keyword evidence="5" id="KW-0539">Nucleus</keyword>
<dbReference type="Proteomes" id="UP001177140">
    <property type="component" value="Unassembled WGS sequence"/>
</dbReference>
<dbReference type="CDD" id="cd11454">
    <property type="entry name" value="bHLH_AtIND_like"/>
    <property type="match status" value="1"/>
</dbReference>
<evidence type="ECO:0000313" key="8">
    <source>
        <dbReference type="EMBL" id="MCL7050559.1"/>
    </source>
</evidence>
<dbReference type="GO" id="GO:0000978">
    <property type="term" value="F:RNA polymerase II cis-regulatory region sequence-specific DNA binding"/>
    <property type="evidence" value="ECO:0007669"/>
    <property type="project" value="TreeGrafter"/>
</dbReference>
<evidence type="ECO:0000256" key="4">
    <source>
        <dbReference type="ARBA" id="ARBA00023163"/>
    </source>
</evidence>
<keyword evidence="9" id="KW-1185">Reference proteome</keyword>
<evidence type="ECO:0000256" key="2">
    <source>
        <dbReference type="ARBA" id="ARBA00023015"/>
    </source>
</evidence>
<reference evidence="8" key="1">
    <citation type="submission" date="2022-03" db="EMBL/GenBank/DDBJ databases">
        <title>A functionally conserved STORR gene fusion in Papaver species that diverged 16.8 million years ago.</title>
        <authorList>
            <person name="Catania T."/>
        </authorList>
    </citation>
    <scope>NUCLEOTIDE SEQUENCE</scope>
    <source>
        <strain evidence="8">S-191538</strain>
    </source>
</reference>
<comment type="subcellular location">
    <subcellularLocation>
        <location evidence="1">Nucleus</location>
    </subcellularLocation>
</comment>
<feature type="domain" description="BHLH" evidence="7">
    <location>
        <begin position="311"/>
        <end position="360"/>
    </location>
</feature>
<keyword evidence="3" id="KW-0238">DNA-binding</keyword>
<name>A0AA41VZT2_PAPNU</name>
<dbReference type="Gene3D" id="4.10.280.10">
    <property type="entry name" value="Helix-loop-helix DNA-binding domain"/>
    <property type="match status" value="1"/>
</dbReference>
<evidence type="ECO:0000256" key="3">
    <source>
        <dbReference type="ARBA" id="ARBA00023125"/>
    </source>
</evidence>
<evidence type="ECO:0000256" key="5">
    <source>
        <dbReference type="ARBA" id="ARBA00023242"/>
    </source>
</evidence>
<dbReference type="EMBL" id="JAJJMA010329198">
    <property type="protein sequence ID" value="MCL7050559.1"/>
    <property type="molecule type" value="Genomic_DNA"/>
</dbReference>
<dbReference type="SMART" id="SM00353">
    <property type="entry name" value="HLH"/>
    <property type="match status" value="1"/>
</dbReference>
<protein>
    <recommendedName>
        <fullName evidence="7">BHLH domain-containing protein</fullName>
    </recommendedName>
</protein>
<dbReference type="SUPFAM" id="SSF47459">
    <property type="entry name" value="HLH, helix-loop-helix DNA-binding domain"/>
    <property type="match status" value="1"/>
</dbReference>
<evidence type="ECO:0000256" key="1">
    <source>
        <dbReference type="ARBA" id="ARBA00004123"/>
    </source>
</evidence>
<dbReference type="FunFam" id="4.10.280.10:FF:000022">
    <property type="entry name" value="Basic helix-loop-helix transcription factor"/>
    <property type="match status" value="1"/>
</dbReference>
<accession>A0AA41VZT2</accession>
<feature type="compositionally biased region" description="Basic residues" evidence="6">
    <location>
        <begin position="251"/>
        <end position="262"/>
    </location>
</feature>
<dbReference type="AlphaFoldDB" id="A0AA41VZT2"/>
<dbReference type="InterPro" id="IPR011598">
    <property type="entry name" value="bHLH_dom"/>
</dbReference>
<evidence type="ECO:0000313" key="9">
    <source>
        <dbReference type="Proteomes" id="UP001177140"/>
    </source>
</evidence>
<dbReference type="GO" id="GO:0000981">
    <property type="term" value="F:DNA-binding transcription factor activity, RNA polymerase II-specific"/>
    <property type="evidence" value="ECO:0007669"/>
    <property type="project" value="TreeGrafter"/>
</dbReference>
<gene>
    <name evidence="8" type="ORF">MKW94_028129</name>
</gene>
<dbReference type="Pfam" id="PF00010">
    <property type="entry name" value="HLH"/>
    <property type="match status" value="1"/>
</dbReference>
<keyword evidence="2" id="KW-0805">Transcription regulation</keyword>
<keyword evidence="4" id="KW-0804">Transcription</keyword>
<feature type="region of interest" description="Disordered" evidence="6">
    <location>
        <begin position="234"/>
        <end position="296"/>
    </location>
</feature>
<dbReference type="PROSITE" id="PS50888">
    <property type="entry name" value="BHLH"/>
    <property type="match status" value="1"/>
</dbReference>
<evidence type="ECO:0000256" key="6">
    <source>
        <dbReference type="SAM" id="MobiDB-lite"/>
    </source>
</evidence>
<evidence type="ECO:0000259" key="7">
    <source>
        <dbReference type="PROSITE" id="PS50888"/>
    </source>
</evidence>